<dbReference type="Gene3D" id="1.10.10.10">
    <property type="entry name" value="Winged helix-like DNA-binding domain superfamily/Winged helix DNA-binding domain"/>
    <property type="match status" value="1"/>
</dbReference>
<accession>A0ABW3PH42</accession>
<name>A0ABW3PH42_9LACO</name>
<evidence type="ECO:0000313" key="1">
    <source>
        <dbReference type="EMBL" id="MFD1125754.1"/>
    </source>
</evidence>
<dbReference type="Proteomes" id="UP001597156">
    <property type="component" value="Unassembled WGS sequence"/>
</dbReference>
<dbReference type="NCBIfam" id="TIGR02937">
    <property type="entry name" value="sigma70-ECF"/>
    <property type="match status" value="1"/>
</dbReference>
<gene>
    <name evidence="1" type="ORF">ACFQ22_10375</name>
</gene>
<organism evidence="1 2">
    <name type="scientific">Lentilactobacillus raoultii</name>
    <dbReference type="NCBI Taxonomy" id="1987503"/>
    <lineage>
        <taxon>Bacteria</taxon>
        <taxon>Bacillati</taxon>
        <taxon>Bacillota</taxon>
        <taxon>Bacilli</taxon>
        <taxon>Lactobacillales</taxon>
        <taxon>Lactobacillaceae</taxon>
        <taxon>Lentilactobacillus</taxon>
    </lineage>
</organism>
<sequence length="179" mass="20670">MNDQERQSYSEAFKLLENADYRLLIYGALRRLHVTKSNPFYDDLIQEGCCAFAKKVAAAKKAGKKPEAVMPYVFQGVVWAMIDYMRKQRAIDGHVYETTDDTTEPWDEIADQKQSTEKMEVEALISTLSGICTVDELNYLHCDYYLGLNVSEIARRMGVSRKTVYRLRKQIAHKLEDLQ</sequence>
<evidence type="ECO:0000313" key="2">
    <source>
        <dbReference type="Proteomes" id="UP001597156"/>
    </source>
</evidence>
<proteinExistence type="predicted"/>
<comment type="caution">
    <text evidence="1">The sequence shown here is derived from an EMBL/GenBank/DDBJ whole genome shotgun (WGS) entry which is preliminary data.</text>
</comment>
<dbReference type="RefSeq" id="WP_121977143.1">
    <property type="nucleotide sequence ID" value="NZ_JBHTLH010000037.1"/>
</dbReference>
<dbReference type="InterPro" id="IPR013324">
    <property type="entry name" value="RNA_pol_sigma_r3/r4-like"/>
</dbReference>
<protein>
    <submittedName>
        <fullName evidence="1">Sigma-70 family RNA polymerase sigma factor</fullName>
    </submittedName>
</protein>
<dbReference type="EMBL" id="JBHTLH010000037">
    <property type="protein sequence ID" value="MFD1125754.1"/>
    <property type="molecule type" value="Genomic_DNA"/>
</dbReference>
<dbReference type="Pfam" id="PF13384">
    <property type="entry name" value="HTH_23"/>
    <property type="match status" value="1"/>
</dbReference>
<dbReference type="InterPro" id="IPR014284">
    <property type="entry name" value="RNA_pol_sigma-70_dom"/>
</dbReference>
<dbReference type="SUPFAM" id="SSF88659">
    <property type="entry name" value="Sigma3 and sigma4 domains of RNA polymerase sigma factors"/>
    <property type="match status" value="1"/>
</dbReference>
<dbReference type="InterPro" id="IPR036388">
    <property type="entry name" value="WH-like_DNA-bd_sf"/>
</dbReference>
<keyword evidence="2" id="KW-1185">Reference proteome</keyword>
<dbReference type="InterPro" id="IPR013325">
    <property type="entry name" value="RNA_pol_sigma_r2"/>
</dbReference>
<dbReference type="SUPFAM" id="SSF88946">
    <property type="entry name" value="Sigma2 domain of RNA polymerase sigma factors"/>
    <property type="match status" value="1"/>
</dbReference>
<reference evidence="2" key="1">
    <citation type="journal article" date="2019" name="Int. J. Syst. Evol. Microbiol.">
        <title>The Global Catalogue of Microorganisms (GCM) 10K type strain sequencing project: providing services to taxonomists for standard genome sequencing and annotation.</title>
        <authorList>
            <consortium name="The Broad Institute Genomics Platform"/>
            <consortium name="The Broad Institute Genome Sequencing Center for Infectious Disease"/>
            <person name="Wu L."/>
            <person name="Ma J."/>
        </authorList>
    </citation>
    <scope>NUCLEOTIDE SEQUENCE [LARGE SCALE GENOMIC DNA]</scope>
    <source>
        <strain evidence="2">CCUG 71848</strain>
    </source>
</reference>